<dbReference type="InterPro" id="IPR036397">
    <property type="entry name" value="RNaseH_sf"/>
</dbReference>
<accession>A0A2T5IW20</accession>
<sequence>MLRMTFQRLLRGVSANREAKYWAQGIFSWEDLERYLTPQDNLFLDQEYLFASARAAFEAKDAAYFTNLLDRREHYRIPLSFPEKTLFLDIETTGLSRYYDVITLIGWSYQGKYNSFILGDDEQPLRTALTDAGVIVTFNGSMFDLPFLREGFADLPIPPVHIDLRFLAKRARLSGGQKSIESEVGFKRPSHLIEIKGESAPILWHQYRRGDLDALKLLTEYNYCDILGMKFIFDKVIELIVKQQKLPNNISKKLPKFFNRKESLPIKKGSIHELFKEISFSPYKGDSGPKITYRSLLDTKISPLKVIGIDLTGSESKSSGWCLLDGTKASTRLIESDEDLITATLAAQPHIVSIDSPLSLPQGRISVQDDDPGRHQYGIMRFCERLLKKRGINVYPALIPSMQKLTARGIRLAALLRSKGVPVIESYPGAAQDIMRIPRKRASLDMLREGLKEFGIQGNFLKEQLTHDELDAITSSIVGAFFWSGKFEALGAEGDEALIIPDLETDAAIWNNRKIIGISGRIASGKTTLARYLETRGFYYTRYSMVLAAMMREQGKEPTRSALQEFGNQIYNQIGQREFGRKLLETLPDQGNIVIDGLRFADDHAFWIETFGPAFYHVHLEAPVELRKARFKNRETNETSFEEAEAHPVEQQISMLHPLAHEIISNEGEIQTLYSKVDHLISYHLSRLKCQ</sequence>
<dbReference type="GO" id="GO:0003676">
    <property type="term" value="F:nucleic acid binding"/>
    <property type="evidence" value="ECO:0007669"/>
    <property type="project" value="InterPro"/>
</dbReference>
<gene>
    <name evidence="2" type="ORF">C8R28_1002107</name>
</gene>
<evidence type="ECO:0000313" key="2">
    <source>
        <dbReference type="EMBL" id="PTQ88105.1"/>
    </source>
</evidence>
<dbReference type="SUPFAM" id="SSF53098">
    <property type="entry name" value="Ribonuclease H-like"/>
    <property type="match status" value="1"/>
</dbReference>
<dbReference type="Pfam" id="PF13482">
    <property type="entry name" value="RNase_H_2"/>
    <property type="match status" value="1"/>
</dbReference>
<organism evidence="2 3">
    <name type="scientific">Nitrosomonas ureae</name>
    <dbReference type="NCBI Taxonomy" id="44577"/>
    <lineage>
        <taxon>Bacteria</taxon>
        <taxon>Pseudomonadati</taxon>
        <taxon>Pseudomonadota</taxon>
        <taxon>Betaproteobacteria</taxon>
        <taxon>Nitrosomonadales</taxon>
        <taxon>Nitrosomonadaceae</taxon>
        <taxon>Nitrosomonas</taxon>
    </lineage>
</organism>
<dbReference type="Pfam" id="PF13238">
    <property type="entry name" value="AAA_18"/>
    <property type="match status" value="1"/>
</dbReference>
<evidence type="ECO:0000313" key="3">
    <source>
        <dbReference type="Proteomes" id="UP000244110"/>
    </source>
</evidence>
<dbReference type="Gene3D" id="3.40.50.300">
    <property type="entry name" value="P-loop containing nucleotide triphosphate hydrolases"/>
    <property type="match status" value="1"/>
</dbReference>
<dbReference type="InterPro" id="IPR038720">
    <property type="entry name" value="YprB_RNase_H-like_dom"/>
</dbReference>
<feature type="domain" description="YprB ribonuclease H-like" evidence="1">
    <location>
        <begin position="86"/>
        <end position="236"/>
    </location>
</feature>
<dbReference type="InterPro" id="IPR012337">
    <property type="entry name" value="RNaseH-like_sf"/>
</dbReference>
<evidence type="ECO:0000259" key="1">
    <source>
        <dbReference type="Pfam" id="PF13482"/>
    </source>
</evidence>
<dbReference type="AlphaFoldDB" id="A0A2T5IW20"/>
<dbReference type="InterPro" id="IPR027417">
    <property type="entry name" value="P-loop_NTPase"/>
</dbReference>
<dbReference type="SUPFAM" id="SSF52540">
    <property type="entry name" value="P-loop containing nucleoside triphosphate hydrolases"/>
    <property type="match status" value="1"/>
</dbReference>
<dbReference type="RefSeq" id="WP_107786032.1">
    <property type="nucleotide sequence ID" value="NZ_QAOL01000002.1"/>
</dbReference>
<dbReference type="PANTHER" id="PTHR38462">
    <property type="entry name" value="EXONUCLEASE-LIKE PROTEIN"/>
    <property type="match status" value="1"/>
</dbReference>
<name>A0A2T5IW20_9PROT</name>
<proteinExistence type="predicted"/>
<dbReference type="PANTHER" id="PTHR38462:SF1">
    <property type="entry name" value="YPRB RIBONUCLEASE H-LIKE DOMAIN-CONTAINING PROTEIN"/>
    <property type="match status" value="1"/>
</dbReference>
<comment type="caution">
    <text evidence="2">The sequence shown here is derived from an EMBL/GenBank/DDBJ whole genome shotgun (WGS) entry which is preliminary data.</text>
</comment>
<protein>
    <submittedName>
        <fullName evidence="2">Uncharacterized protein YprB with RNaseH-like and TPR domain</fullName>
    </submittedName>
</protein>
<dbReference type="EMBL" id="QAOL01000002">
    <property type="protein sequence ID" value="PTQ88105.1"/>
    <property type="molecule type" value="Genomic_DNA"/>
</dbReference>
<dbReference type="Proteomes" id="UP000244110">
    <property type="component" value="Unassembled WGS sequence"/>
</dbReference>
<dbReference type="Gene3D" id="3.30.420.10">
    <property type="entry name" value="Ribonuclease H-like superfamily/Ribonuclease H"/>
    <property type="match status" value="1"/>
</dbReference>
<reference evidence="2 3" key="1">
    <citation type="submission" date="2018-04" db="EMBL/GenBank/DDBJ databases">
        <title>Active sludge and wastewater microbial communities from Klosterneuburg, Austria.</title>
        <authorList>
            <person name="Wagner M."/>
        </authorList>
    </citation>
    <scope>NUCLEOTIDE SEQUENCE [LARGE SCALE GENOMIC DNA]</scope>
    <source>
        <strain evidence="2 3">Nm4</strain>
    </source>
</reference>